<keyword evidence="6" id="KW-0228">DNA excision</keyword>
<evidence type="ECO:0000256" key="8">
    <source>
        <dbReference type="ARBA" id="ARBA00022881"/>
    </source>
</evidence>
<organism evidence="15 16">
    <name type="scientific">Klenkia sesuvii</name>
    <dbReference type="NCBI Taxonomy" id="3103137"/>
    <lineage>
        <taxon>Bacteria</taxon>
        <taxon>Bacillati</taxon>
        <taxon>Actinomycetota</taxon>
        <taxon>Actinomycetes</taxon>
        <taxon>Geodermatophilales</taxon>
        <taxon>Geodermatophilaceae</taxon>
        <taxon>Klenkia</taxon>
    </lineage>
</organism>
<dbReference type="Proteomes" id="UP001361570">
    <property type="component" value="Unassembled WGS sequence"/>
</dbReference>
<dbReference type="PANTHER" id="PTHR43152:SF1">
    <property type="entry name" value="UVRA PROTEIN"/>
    <property type="match status" value="1"/>
</dbReference>
<feature type="domain" description="ABC transporter" evidence="14">
    <location>
        <begin position="28"/>
        <end position="82"/>
    </location>
</feature>
<comment type="similarity">
    <text evidence="11">Belongs to the ABC transporter superfamily. UvrA family.</text>
</comment>
<comment type="subcellular location">
    <subcellularLocation>
        <location evidence="1">Cytoplasm</location>
    </subcellularLocation>
</comment>
<evidence type="ECO:0000313" key="15">
    <source>
        <dbReference type="EMBL" id="MEI4274177.1"/>
    </source>
</evidence>
<dbReference type="Gene3D" id="1.20.1580.10">
    <property type="entry name" value="ABC transporter ATPase like domain"/>
    <property type="match status" value="1"/>
</dbReference>
<name>A0ABU8DZC2_9ACTN</name>
<keyword evidence="2" id="KW-0963">Cytoplasm</keyword>
<evidence type="ECO:0000256" key="7">
    <source>
        <dbReference type="ARBA" id="ARBA00022840"/>
    </source>
</evidence>
<dbReference type="Gene3D" id="3.40.50.300">
    <property type="entry name" value="P-loop containing nucleotide triphosphate hydrolases"/>
    <property type="match status" value="1"/>
</dbReference>
<keyword evidence="9" id="KW-0238">DNA-binding</keyword>
<evidence type="ECO:0000256" key="13">
    <source>
        <dbReference type="ARBA" id="ARBA00042156"/>
    </source>
</evidence>
<evidence type="ECO:0000256" key="6">
    <source>
        <dbReference type="ARBA" id="ARBA00022769"/>
    </source>
</evidence>
<keyword evidence="3" id="KW-0677">Repeat</keyword>
<evidence type="ECO:0000256" key="4">
    <source>
        <dbReference type="ARBA" id="ARBA00022741"/>
    </source>
</evidence>
<dbReference type="SUPFAM" id="SSF52540">
    <property type="entry name" value="P-loop containing nucleoside triphosphate hydrolases"/>
    <property type="match status" value="1"/>
</dbReference>
<dbReference type="InterPro" id="IPR027417">
    <property type="entry name" value="P-loop_NTPase"/>
</dbReference>
<evidence type="ECO:0000256" key="1">
    <source>
        <dbReference type="ARBA" id="ARBA00004496"/>
    </source>
</evidence>
<sequence>MGGKTIADVLDLTVEAAQGFLADVPAAARSLRALQEVGLGYLRLGQPTTELSGGEAQRVKLANELQRARRGHTLYLLDEPTTGLHPADVEVLMAQLQRLVEAGNSVVLVEHDVDVVADADWVLDLGPGGGDAGGRVVAAGTPEQVAVADTPTAQFLAGRLTPPG</sequence>
<dbReference type="InterPro" id="IPR003439">
    <property type="entry name" value="ABC_transporter-like_ATP-bd"/>
</dbReference>
<evidence type="ECO:0000256" key="11">
    <source>
        <dbReference type="ARBA" id="ARBA00038000"/>
    </source>
</evidence>
<dbReference type="Pfam" id="PF00005">
    <property type="entry name" value="ABC_tran"/>
    <property type="match status" value="1"/>
</dbReference>
<accession>A0ABU8DZC2</accession>
<evidence type="ECO:0000256" key="2">
    <source>
        <dbReference type="ARBA" id="ARBA00022490"/>
    </source>
</evidence>
<keyword evidence="7" id="KW-0067">ATP-binding</keyword>
<keyword evidence="8" id="KW-0267">Excision nuclease</keyword>
<keyword evidence="5" id="KW-0227">DNA damage</keyword>
<evidence type="ECO:0000256" key="9">
    <source>
        <dbReference type="ARBA" id="ARBA00023125"/>
    </source>
</evidence>
<dbReference type="EMBL" id="JBAPLU010000038">
    <property type="protein sequence ID" value="MEI4274177.1"/>
    <property type="molecule type" value="Genomic_DNA"/>
</dbReference>
<gene>
    <name evidence="15" type="ORF">TEK04_20830</name>
</gene>
<comment type="caution">
    <text evidence="15">The sequence shown here is derived from an EMBL/GenBank/DDBJ whole genome shotgun (WGS) entry which is preliminary data.</text>
</comment>
<evidence type="ECO:0000256" key="3">
    <source>
        <dbReference type="ARBA" id="ARBA00022737"/>
    </source>
</evidence>
<evidence type="ECO:0000259" key="14">
    <source>
        <dbReference type="Pfam" id="PF00005"/>
    </source>
</evidence>
<evidence type="ECO:0000256" key="5">
    <source>
        <dbReference type="ARBA" id="ARBA00022763"/>
    </source>
</evidence>
<dbReference type="PANTHER" id="PTHR43152">
    <property type="entry name" value="UVRABC SYSTEM PROTEIN A"/>
    <property type="match status" value="1"/>
</dbReference>
<protein>
    <recommendedName>
        <fullName evidence="12">UvrABC system protein A</fullName>
    </recommendedName>
    <alternativeName>
        <fullName evidence="13">Excinuclease ABC subunit A</fullName>
    </alternativeName>
</protein>
<proteinExistence type="inferred from homology"/>
<dbReference type="RefSeq" id="WP_336406292.1">
    <property type="nucleotide sequence ID" value="NZ_JBAPLU010000038.1"/>
</dbReference>
<evidence type="ECO:0000256" key="12">
    <source>
        <dbReference type="ARBA" id="ARBA00039316"/>
    </source>
</evidence>
<evidence type="ECO:0000313" key="16">
    <source>
        <dbReference type="Proteomes" id="UP001361570"/>
    </source>
</evidence>
<keyword evidence="16" id="KW-1185">Reference proteome</keyword>
<keyword evidence="10" id="KW-0234">DNA repair</keyword>
<keyword evidence="4" id="KW-0547">Nucleotide-binding</keyword>
<reference evidence="15 16" key="1">
    <citation type="submission" date="2024-03" db="EMBL/GenBank/DDBJ databases">
        <title>Draft genome sequence of Klenkia sp. LSe6-5.</title>
        <authorList>
            <person name="Duangmal K."/>
            <person name="Chantavorakit T."/>
        </authorList>
    </citation>
    <scope>NUCLEOTIDE SEQUENCE [LARGE SCALE GENOMIC DNA]</scope>
    <source>
        <strain evidence="15 16">LSe6-5</strain>
    </source>
</reference>
<evidence type="ECO:0000256" key="10">
    <source>
        <dbReference type="ARBA" id="ARBA00023204"/>
    </source>
</evidence>